<dbReference type="InterPro" id="IPR011055">
    <property type="entry name" value="Dup_hybrid_motif"/>
</dbReference>
<dbReference type="Pfam" id="PF01476">
    <property type="entry name" value="LysM"/>
    <property type="match status" value="1"/>
</dbReference>
<evidence type="ECO:0000256" key="1">
    <source>
        <dbReference type="SAM" id="SignalP"/>
    </source>
</evidence>
<evidence type="ECO:0000313" key="3">
    <source>
        <dbReference type="EMBL" id="OSO94458.1"/>
    </source>
</evidence>
<name>A0A1X4GBA8_9CYAN</name>
<comment type="caution">
    <text evidence="3">The sequence shown here is derived from an EMBL/GenBank/DDBJ whole genome shotgun (WGS) entry which is preliminary data.</text>
</comment>
<dbReference type="PROSITE" id="PS51782">
    <property type="entry name" value="LYSM"/>
    <property type="match status" value="1"/>
</dbReference>
<dbReference type="Gene3D" id="2.70.70.10">
    <property type="entry name" value="Glucose Permease (Domain IIA)"/>
    <property type="match status" value="1"/>
</dbReference>
<accession>A0A1X4GBA8</accession>
<dbReference type="InterPro" id="IPR036779">
    <property type="entry name" value="LysM_dom_sf"/>
</dbReference>
<dbReference type="PANTHER" id="PTHR21666">
    <property type="entry name" value="PEPTIDASE-RELATED"/>
    <property type="match status" value="1"/>
</dbReference>
<dbReference type="CDD" id="cd00118">
    <property type="entry name" value="LysM"/>
    <property type="match status" value="1"/>
</dbReference>
<dbReference type="PANTHER" id="PTHR21666:SF290">
    <property type="entry name" value="PEPTIDASE M23 DOMAIN PROTEIN"/>
    <property type="match status" value="1"/>
</dbReference>
<dbReference type="SMART" id="SM00257">
    <property type="entry name" value="LysM"/>
    <property type="match status" value="2"/>
</dbReference>
<protein>
    <submittedName>
        <fullName evidence="3">Peptidase</fullName>
    </submittedName>
</protein>
<evidence type="ECO:0000259" key="2">
    <source>
        <dbReference type="PROSITE" id="PS51782"/>
    </source>
</evidence>
<feature type="chain" id="PRO_5012597795" evidence="1">
    <location>
        <begin position="28"/>
        <end position="285"/>
    </location>
</feature>
<dbReference type="InterPro" id="IPR016047">
    <property type="entry name" value="M23ase_b-sheet_dom"/>
</dbReference>
<gene>
    <name evidence="3" type="ORF">B7O87_02610</name>
</gene>
<proteinExistence type="predicted"/>
<reference evidence="4" key="1">
    <citation type="submission" date="2017-04" db="EMBL/GenBank/DDBJ databases">
        <authorList>
            <person name="Abreu V.A."/>
            <person name="Popin R.V."/>
            <person name="Rigonato J."/>
            <person name="Andreote A.P."/>
            <person name="Schaker P.C."/>
            <person name="Hoff-Risseti C."/>
            <person name="Alvarenga D.O."/>
            <person name="Varani A.M."/>
            <person name="Fiore M.F."/>
        </authorList>
    </citation>
    <scope>NUCLEOTIDE SEQUENCE [LARGE SCALE GENOMIC DNA]</scope>
    <source>
        <strain evidence="4">CENA303</strain>
    </source>
</reference>
<evidence type="ECO:0000313" key="4">
    <source>
        <dbReference type="Proteomes" id="UP000192997"/>
    </source>
</evidence>
<dbReference type="GO" id="GO:0004222">
    <property type="term" value="F:metalloendopeptidase activity"/>
    <property type="evidence" value="ECO:0007669"/>
    <property type="project" value="TreeGrafter"/>
</dbReference>
<dbReference type="EMBL" id="NBYN01000010">
    <property type="protein sequence ID" value="OSO94458.1"/>
    <property type="molecule type" value="Genomic_DNA"/>
</dbReference>
<feature type="domain" description="LysM" evidence="2">
    <location>
        <begin position="44"/>
        <end position="88"/>
    </location>
</feature>
<dbReference type="SUPFAM" id="SSF51261">
    <property type="entry name" value="Duplicated hybrid motif"/>
    <property type="match status" value="1"/>
</dbReference>
<organism evidence="3 4">
    <name type="scientific">Cylindrospermopsis raciborskii CENA303</name>
    <dbReference type="NCBI Taxonomy" id="1170769"/>
    <lineage>
        <taxon>Bacteria</taxon>
        <taxon>Bacillati</taxon>
        <taxon>Cyanobacteriota</taxon>
        <taxon>Cyanophyceae</taxon>
        <taxon>Nostocales</taxon>
        <taxon>Aphanizomenonaceae</taxon>
        <taxon>Cylindrospermopsis</taxon>
    </lineage>
</organism>
<dbReference type="Proteomes" id="UP000192997">
    <property type="component" value="Unassembled WGS sequence"/>
</dbReference>
<dbReference type="InterPro" id="IPR018392">
    <property type="entry name" value="LysM"/>
</dbReference>
<keyword evidence="1" id="KW-0732">Signal</keyword>
<dbReference type="AlphaFoldDB" id="A0A1X4GBA8"/>
<dbReference type="Gene3D" id="3.10.350.10">
    <property type="entry name" value="LysM domain"/>
    <property type="match status" value="1"/>
</dbReference>
<dbReference type="InterPro" id="IPR050570">
    <property type="entry name" value="Cell_wall_metabolism_enzyme"/>
</dbReference>
<feature type="signal peptide" evidence="1">
    <location>
        <begin position="1"/>
        <end position="27"/>
    </location>
</feature>
<sequence length="285" mass="30846">MNFPCPSIFLFGLATGLALISSNLNLASVSAVESCLTPALSRIKKHQVNPGENLVTIAERYKLMPATILQMNPLINNGQVIPGTQLQIPPFDGMVVQVPNGQGWQQIAKKYGVRPDTLFELNGCQQNPRVVFVPSSSKIKPIYGSAPSITTIMGSPVSNSTGVSFPYGWQIHPITNQVFFHSGIDLLAEVGTPVRATASGVVVFAKEQGSYGNLVIINHQGGMQTRYAQLESIKVKLGQQVKVNQVLGTVGATGEPSSREPHLHFEVRAREDLGWTAKDPVEYLK</sequence>
<dbReference type="RefSeq" id="WP_085727078.1">
    <property type="nucleotide sequence ID" value="NZ_NBYN01000010.1"/>
</dbReference>
<dbReference type="Pfam" id="PF01551">
    <property type="entry name" value="Peptidase_M23"/>
    <property type="match status" value="1"/>
</dbReference>
<dbReference type="CDD" id="cd12797">
    <property type="entry name" value="M23_peptidase"/>
    <property type="match status" value="1"/>
</dbReference>